<proteinExistence type="predicted"/>
<dbReference type="RefSeq" id="WP_020909887.1">
    <property type="nucleotide sequence ID" value="NC_014144.1"/>
</dbReference>
<evidence type="ECO:0000313" key="2">
    <source>
        <dbReference type="EMBL" id="CQR32730.1"/>
    </source>
</evidence>
<dbReference type="Proteomes" id="UP000002372">
    <property type="component" value="Plasmid pTHI"/>
</dbReference>
<sequence>MSRYDARLGRQVYVTDFGETVDFSLEDSAESIMTALDSFYAVHIQDYYIRCDDSVDGALGGSYMLYLQNGGDFFEYAPDLYSVHAILEGIRAGYFDPKKMS</sequence>
<name>D6CVT1_THIA3</name>
<dbReference type="Proteomes" id="UP000078599">
    <property type="component" value="Unassembled WGS sequence"/>
</dbReference>
<dbReference type="KEGG" id="thi:THI_p0022"/>
<evidence type="ECO:0000313" key="1">
    <source>
        <dbReference type="EMBL" id="CAZ90420.1"/>
    </source>
</evidence>
<accession>D6CVT1</accession>
<reference evidence="1" key="4">
    <citation type="submission" date="2010-07" db="EMBL/GenBank/DDBJ databases">
        <authorList>
            <person name="Genoscope - CEA"/>
        </authorList>
    </citation>
    <scope>NUCLEOTIDE SEQUENCE</scope>
    <source>
        <strain evidence="1">3As</strain>
        <plasmid evidence="1">pTHI</plasmid>
    </source>
</reference>
<evidence type="ECO:0000313" key="3">
    <source>
        <dbReference type="Proteomes" id="UP000002372"/>
    </source>
</evidence>
<geneLocation type="plasmid" evidence="1 3">
    <name>pTHI</name>
</geneLocation>
<gene>
    <name evidence="1" type="ordered locus">THI_p0022</name>
    <name evidence="2" type="ORF">THICB1_200043</name>
</gene>
<protein>
    <submittedName>
        <fullName evidence="1">Uncharacterized protein</fullName>
    </submittedName>
</protein>
<dbReference type="EMBL" id="CTRI01000013">
    <property type="protein sequence ID" value="CQR32730.1"/>
    <property type="molecule type" value="Genomic_DNA"/>
</dbReference>
<reference key="3">
    <citation type="journal article" date="2010" name="PLoS Genet.">
        <title>Structure, function, and evolution of the Thiomonas spp. genome.</title>
        <authorList>
            <person name="Arsene-Ploetze F."/>
            <person name="Koechler S."/>
            <person name="Marchal M."/>
            <person name="Coppee J.-.Y."/>
            <person name="Chandler M."/>
            <person name="Bonnefoy V."/>
            <person name="Brochier-Armanet C."/>
            <person name="Barakat M."/>
            <person name="Barbe V."/>
            <person name="Battaglia-Brunet F."/>
            <person name="Bruneel O."/>
            <person name="Bryan C.G."/>
            <person name="Cleiss-Arnold J."/>
            <person name="Cruveiller S."/>
            <person name="Erhardt M."/>
            <person name="Heinrich-Salmeron A."/>
            <person name="Hommais F."/>
            <person name="Joulian C."/>
            <person name="Krin E."/>
            <person name="Lieutaud A."/>
            <person name="Lievremont D."/>
            <person name="Michel C."/>
            <person name="Muller D."/>
            <person name="Ortet P."/>
            <person name="Proux C."/>
            <person name="Siguier P."/>
            <person name="Roche D."/>
            <person name="Rouy Z."/>
            <person name="Salvignol G."/>
            <person name="Slyemi D."/>
            <person name="Talla E."/>
            <person name="Weiss S."/>
            <person name="Weissenbach J."/>
            <person name="Medigue C."/>
            <person name="Bertin P.N."/>
        </authorList>
    </citation>
    <scope>NUCLEOTIDE SEQUENCE</scope>
    <source>
        <strain>3As</strain>
    </source>
</reference>
<keyword evidence="1" id="KW-0614">Plasmid</keyword>
<reference evidence="2 4" key="5">
    <citation type="submission" date="2015-03" db="EMBL/GenBank/DDBJ databases">
        <authorList>
            <person name="Regsiter A."/>
            <person name="william w."/>
        </authorList>
    </citation>
    <scope>NUCLEOTIDE SEQUENCE [LARGE SCALE GENOMIC DNA]</scope>
    <source>
        <strain evidence="2 4">CB1</strain>
    </source>
</reference>
<organism evidence="1 3">
    <name type="scientific">Thiomonas arsenitoxydans (strain DSM 22701 / CIP 110005 / 3As)</name>
    <dbReference type="NCBI Taxonomy" id="426114"/>
    <lineage>
        <taxon>Bacteria</taxon>
        <taxon>Pseudomonadati</taxon>
        <taxon>Pseudomonadota</taxon>
        <taxon>Betaproteobacteria</taxon>
        <taxon>Burkholderiales</taxon>
        <taxon>Thiomonas</taxon>
    </lineage>
</organism>
<dbReference type="AlphaFoldDB" id="D6CVT1"/>
<reference evidence="3" key="2">
    <citation type="journal article" date="2010" name="PLoS Genet.">
        <title>Structure, function, and evolution of the Thiomonas spp. genome.</title>
        <authorList>
            <person name="Arsene-Ploetze F."/>
            <person name="Koechler S."/>
            <person name="Marchal M."/>
            <person name="Coppee J.Y."/>
            <person name="Chandler M."/>
            <person name="Bonnefoy V."/>
            <person name="Brochier-Armanet C."/>
            <person name="Barakat M."/>
            <person name="Barbe V."/>
            <person name="Battaglia-Brunet F."/>
            <person name="Bruneel O."/>
            <person name="Bryan C.G."/>
            <person name="Cleiss-Arnold J."/>
            <person name="Cruveiller S."/>
            <person name="Erhardt M."/>
            <person name="Heinrich-Salmeron A."/>
            <person name="Hommais F."/>
            <person name="Joulian C."/>
            <person name="Krin E."/>
            <person name="Lieutaud A."/>
            <person name="Lievremont D."/>
            <person name="Michel C."/>
            <person name="Muller D."/>
            <person name="Ortet P."/>
            <person name="Proux C."/>
            <person name="Siguier P."/>
            <person name="Roche D."/>
            <person name="Rouy Z."/>
            <person name="Salvignol G."/>
            <person name="Slyemi D."/>
            <person name="Talla E."/>
            <person name="Weiss S."/>
            <person name="Weissenbach J."/>
            <person name="Medigue C."/>
            <person name="Bertin P.N."/>
        </authorList>
    </citation>
    <scope>NUCLEOTIDE SEQUENCE [LARGE SCALE GENOMIC DNA]</scope>
    <source>
        <strain evidence="3">DSM 22701 / CIP 110005 / 3As</strain>
    </source>
</reference>
<dbReference type="EMBL" id="FP475957">
    <property type="protein sequence ID" value="CAZ90420.1"/>
    <property type="molecule type" value="Genomic_DNA"/>
</dbReference>
<evidence type="ECO:0000313" key="4">
    <source>
        <dbReference type="Proteomes" id="UP000078599"/>
    </source>
</evidence>
<keyword evidence="4" id="KW-1185">Reference proteome</keyword>
<dbReference type="HOGENOM" id="CLU_2290382_0_0_4"/>
<reference key="1">
    <citation type="submission" date="2009-07" db="EMBL/GenBank/DDBJ databases">
        <authorList>
            <person name="Genoscope - CEA"/>
        </authorList>
    </citation>
    <scope>NUCLEOTIDE SEQUENCE</scope>
    <source>
        <strain>3As</strain>
    </source>
</reference>